<dbReference type="SMART" id="SM00354">
    <property type="entry name" value="HTH_LACI"/>
    <property type="match status" value="1"/>
</dbReference>
<dbReference type="PANTHER" id="PTHR30146">
    <property type="entry name" value="LACI-RELATED TRANSCRIPTIONAL REPRESSOR"/>
    <property type="match status" value="1"/>
</dbReference>
<evidence type="ECO:0000313" key="1">
    <source>
        <dbReference type="EMBL" id="VEI14200.1"/>
    </source>
</evidence>
<reference evidence="1 2" key="1">
    <citation type="submission" date="2018-12" db="EMBL/GenBank/DDBJ databases">
        <authorList>
            <consortium name="Pathogen Informatics"/>
        </authorList>
    </citation>
    <scope>NUCLEOTIDE SEQUENCE [LARGE SCALE GENOMIC DNA]</scope>
    <source>
        <strain evidence="1 2">NCTC10951</strain>
    </source>
</reference>
<dbReference type="Proteomes" id="UP000268658">
    <property type="component" value="Chromosome"/>
</dbReference>
<protein>
    <submittedName>
        <fullName evidence="1">Degradation activator</fullName>
    </submittedName>
</protein>
<dbReference type="Pfam" id="PF13377">
    <property type="entry name" value="Peripla_BP_3"/>
    <property type="match status" value="1"/>
</dbReference>
<dbReference type="Gene3D" id="1.10.260.40">
    <property type="entry name" value="lambda repressor-like DNA-binding domains"/>
    <property type="match status" value="1"/>
</dbReference>
<dbReference type="AlphaFoldDB" id="A0A3S4VHI0"/>
<dbReference type="GO" id="GO:0000976">
    <property type="term" value="F:transcription cis-regulatory region binding"/>
    <property type="evidence" value="ECO:0007669"/>
    <property type="project" value="TreeGrafter"/>
</dbReference>
<sequence>MTRIHAATQSDVARAAGVSRSLVSLALSGSPKVAVRTRERIEQVAASLGYRVNVSASSLARQRSTIIGLVLPNLRNAFFEQIAACLGRAAARRGLTLFVTVGSDQSEVLHRSIESLLGVRVAGIVFVSPWLPGEDLLAIGEEVPVCVIGRRSPGGRVDSVRVDEEAAARLIVDHLAALSMRTVCYIGPRMTDEASRRDREYSLARAAKAAGMDFEVRSCDEDAGPATRAALDDHPEALGLVIHNDVLAIDAVPVLRESPRTLGDDVALASYDNTYLAMREEFALTSVDQPEDLLGERAVELLCRRAEIMPDDEPEADAGTGTEARSIVLTPELVTRASSLGR</sequence>
<dbReference type="InterPro" id="IPR000843">
    <property type="entry name" value="HTH_LacI"/>
</dbReference>
<dbReference type="SUPFAM" id="SSF47413">
    <property type="entry name" value="lambda repressor-like DNA-binding domains"/>
    <property type="match status" value="1"/>
</dbReference>
<dbReference type="OrthoDB" id="37081at2"/>
<evidence type="ECO:0000313" key="2">
    <source>
        <dbReference type="Proteomes" id="UP000268658"/>
    </source>
</evidence>
<dbReference type="InterPro" id="IPR010982">
    <property type="entry name" value="Lambda_DNA-bd_dom_sf"/>
</dbReference>
<dbReference type="EMBL" id="LR134477">
    <property type="protein sequence ID" value="VEI14200.1"/>
    <property type="molecule type" value="Genomic_DNA"/>
</dbReference>
<organism evidence="1 2">
    <name type="scientific">Actinomyces viscosus</name>
    <dbReference type="NCBI Taxonomy" id="1656"/>
    <lineage>
        <taxon>Bacteria</taxon>
        <taxon>Bacillati</taxon>
        <taxon>Actinomycetota</taxon>
        <taxon>Actinomycetes</taxon>
        <taxon>Actinomycetales</taxon>
        <taxon>Actinomycetaceae</taxon>
        <taxon>Actinomyces</taxon>
    </lineage>
</organism>
<dbReference type="SUPFAM" id="SSF53822">
    <property type="entry name" value="Periplasmic binding protein-like I"/>
    <property type="match status" value="1"/>
</dbReference>
<dbReference type="Gene3D" id="3.40.50.2300">
    <property type="match status" value="2"/>
</dbReference>
<dbReference type="InterPro" id="IPR046335">
    <property type="entry name" value="LacI/GalR-like_sensor"/>
</dbReference>
<dbReference type="CDD" id="cd01392">
    <property type="entry name" value="HTH_LacI"/>
    <property type="match status" value="1"/>
</dbReference>
<dbReference type="Pfam" id="PF00356">
    <property type="entry name" value="LacI"/>
    <property type="match status" value="1"/>
</dbReference>
<dbReference type="PANTHER" id="PTHR30146:SF138">
    <property type="entry name" value="TRANSCRIPTIONAL REGULATORY PROTEIN"/>
    <property type="match status" value="1"/>
</dbReference>
<accession>A0A3S4VHI0</accession>
<dbReference type="KEGG" id="avc:NCTC10951_00053"/>
<dbReference type="InterPro" id="IPR028082">
    <property type="entry name" value="Peripla_BP_I"/>
</dbReference>
<name>A0A3S4VHI0_ACTVI</name>
<dbReference type="GO" id="GO:0003700">
    <property type="term" value="F:DNA-binding transcription factor activity"/>
    <property type="evidence" value="ECO:0007669"/>
    <property type="project" value="TreeGrafter"/>
</dbReference>
<gene>
    <name evidence="1" type="primary">degA_1</name>
    <name evidence="1" type="ORF">NCTC10951_00053</name>
</gene>
<dbReference type="CDD" id="cd06267">
    <property type="entry name" value="PBP1_LacI_sugar_binding-like"/>
    <property type="match status" value="1"/>
</dbReference>
<proteinExistence type="predicted"/>
<dbReference type="RefSeq" id="WP_126412917.1">
    <property type="nucleotide sequence ID" value="NZ_JASPER010000016.1"/>
</dbReference>
<dbReference type="PROSITE" id="PS50932">
    <property type="entry name" value="HTH_LACI_2"/>
    <property type="match status" value="1"/>
</dbReference>